<feature type="transmembrane region" description="Helical" evidence="6">
    <location>
        <begin position="218"/>
        <end position="238"/>
    </location>
</feature>
<name>A0AAN6SW78_9PEZI</name>
<keyword evidence="4 6" id="KW-0472">Membrane</keyword>
<feature type="transmembrane region" description="Helical" evidence="6">
    <location>
        <begin position="140"/>
        <end position="161"/>
    </location>
</feature>
<comment type="subcellular location">
    <subcellularLocation>
        <location evidence="1">Membrane</location>
        <topology evidence="1">Multi-pass membrane protein</topology>
    </subcellularLocation>
</comment>
<evidence type="ECO:0000256" key="6">
    <source>
        <dbReference type="SAM" id="Phobius"/>
    </source>
</evidence>
<dbReference type="AlphaFoldDB" id="A0AAN6SW78"/>
<accession>A0AAN6SW78</accession>
<dbReference type="Gene3D" id="1.20.1080.10">
    <property type="entry name" value="Glycerol uptake facilitator protein"/>
    <property type="match status" value="1"/>
</dbReference>
<evidence type="ECO:0000256" key="4">
    <source>
        <dbReference type="ARBA" id="ARBA00023136"/>
    </source>
</evidence>
<feature type="transmembrane region" description="Helical" evidence="6">
    <location>
        <begin position="265"/>
        <end position="285"/>
    </location>
</feature>
<keyword evidence="8" id="KW-1185">Reference proteome</keyword>
<comment type="caution">
    <text evidence="7">The sequence shown here is derived from an EMBL/GenBank/DDBJ whole genome shotgun (WGS) entry which is preliminary data.</text>
</comment>
<keyword evidence="3 6" id="KW-1133">Transmembrane helix</keyword>
<evidence type="ECO:0000313" key="8">
    <source>
        <dbReference type="Proteomes" id="UP001303115"/>
    </source>
</evidence>
<keyword evidence="2 5" id="KW-0812">Transmembrane</keyword>
<dbReference type="InterPro" id="IPR023271">
    <property type="entry name" value="Aquaporin-like"/>
</dbReference>
<dbReference type="EMBL" id="MU854316">
    <property type="protein sequence ID" value="KAK4044887.1"/>
    <property type="molecule type" value="Genomic_DNA"/>
</dbReference>
<dbReference type="PANTHER" id="PTHR47002:SF2">
    <property type="entry name" value="AQUAPORIN AQPAE.A-LIKE"/>
    <property type="match status" value="1"/>
</dbReference>
<dbReference type="PANTHER" id="PTHR47002">
    <property type="entry name" value="AQUAPORIN-LIKE"/>
    <property type="match status" value="1"/>
</dbReference>
<keyword evidence="5" id="KW-0813">Transport</keyword>
<evidence type="ECO:0000256" key="1">
    <source>
        <dbReference type="ARBA" id="ARBA00004141"/>
    </source>
</evidence>
<dbReference type="InterPro" id="IPR000425">
    <property type="entry name" value="MIP"/>
</dbReference>
<organism evidence="7 8">
    <name type="scientific">Parachaetomium inaequale</name>
    <dbReference type="NCBI Taxonomy" id="2588326"/>
    <lineage>
        <taxon>Eukaryota</taxon>
        <taxon>Fungi</taxon>
        <taxon>Dikarya</taxon>
        <taxon>Ascomycota</taxon>
        <taxon>Pezizomycotina</taxon>
        <taxon>Sordariomycetes</taxon>
        <taxon>Sordariomycetidae</taxon>
        <taxon>Sordariales</taxon>
        <taxon>Chaetomiaceae</taxon>
        <taxon>Parachaetomium</taxon>
    </lineage>
</organism>
<evidence type="ECO:0000256" key="5">
    <source>
        <dbReference type="RuleBase" id="RU000477"/>
    </source>
</evidence>
<dbReference type="PRINTS" id="PR00783">
    <property type="entry name" value="MINTRINSICP"/>
</dbReference>
<proteinExistence type="inferred from homology"/>
<dbReference type="Proteomes" id="UP001303115">
    <property type="component" value="Unassembled WGS sequence"/>
</dbReference>
<evidence type="ECO:0000256" key="2">
    <source>
        <dbReference type="ARBA" id="ARBA00022692"/>
    </source>
</evidence>
<dbReference type="SUPFAM" id="SSF81338">
    <property type="entry name" value="Aquaporin-like"/>
    <property type="match status" value="1"/>
</dbReference>
<dbReference type="Pfam" id="PF00230">
    <property type="entry name" value="MIP"/>
    <property type="match status" value="1"/>
</dbReference>
<evidence type="ECO:0000313" key="7">
    <source>
        <dbReference type="EMBL" id="KAK4044887.1"/>
    </source>
</evidence>
<gene>
    <name evidence="7" type="ORF">C8A01DRAFT_11861</name>
</gene>
<protein>
    <submittedName>
        <fullName evidence="7">Aquaporin-like protein</fullName>
    </submittedName>
</protein>
<reference evidence="8" key="1">
    <citation type="journal article" date="2023" name="Mol. Phylogenet. Evol.">
        <title>Genome-scale phylogeny and comparative genomics of the fungal order Sordariales.</title>
        <authorList>
            <person name="Hensen N."/>
            <person name="Bonometti L."/>
            <person name="Westerberg I."/>
            <person name="Brannstrom I.O."/>
            <person name="Guillou S."/>
            <person name="Cros-Aarteil S."/>
            <person name="Calhoun S."/>
            <person name="Haridas S."/>
            <person name="Kuo A."/>
            <person name="Mondo S."/>
            <person name="Pangilinan J."/>
            <person name="Riley R."/>
            <person name="LaButti K."/>
            <person name="Andreopoulos B."/>
            <person name="Lipzen A."/>
            <person name="Chen C."/>
            <person name="Yan M."/>
            <person name="Daum C."/>
            <person name="Ng V."/>
            <person name="Clum A."/>
            <person name="Steindorff A."/>
            <person name="Ohm R.A."/>
            <person name="Martin F."/>
            <person name="Silar P."/>
            <person name="Natvig D.O."/>
            <person name="Lalanne C."/>
            <person name="Gautier V."/>
            <person name="Ament-Velasquez S.L."/>
            <person name="Kruys A."/>
            <person name="Hutchinson M.I."/>
            <person name="Powell A.J."/>
            <person name="Barry K."/>
            <person name="Miller A.N."/>
            <person name="Grigoriev I.V."/>
            <person name="Debuchy R."/>
            <person name="Gladieux P."/>
            <person name="Hiltunen Thoren M."/>
            <person name="Johannesson H."/>
        </authorList>
    </citation>
    <scope>NUCLEOTIDE SEQUENCE [LARGE SCALE GENOMIC DNA]</scope>
    <source>
        <strain evidence="8">CBS 284.82</strain>
    </source>
</reference>
<sequence length="320" mass="34007">MPDLSPALSGSRLKTPSLKDVDGAFQGSFAGTARDIAVHCPRPWYRRRDYYLEGWSDPVIRRAAVVECVATACSIYISSQFGMTLMNTGVTQIAAYVGIFNAVFLTLFIYSTATATGGHLNPMITFTTVLCGLTPLPRGVVLITAQIIGSILAGGVLFGCWGRDRALSHMGGGNFFDTTQVSPGQALLTETASSFTILYLAIGTGLDPRQQVLYGRQLGPLLVGLSLGLVSCATTGVAPGYTGAGMNPGRAIAIAIAGWNWRNHWVWWAGPALASILIALMYSFAPPCFADRVKHRTMGETGLQEAVEVVENGGPRKASV</sequence>
<comment type="similarity">
    <text evidence="5">Belongs to the MIP/aquaporin (TC 1.A.8) family.</text>
</comment>
<dbReference type="GO" id="GO:0016020">
    <property type="term" value="C:membrane"/>
    <property type="evidence" value="ECO:0007669"/>
    <property type="project" value="UniProtKB-SubCell"/>
</dbReference>
<evidence type="ECO:0000256" key="3">
    <source>
        <dbReference type="ARBA" id="ARBA00022989"/>
    </source>
</evidence>
<dbReference type="GO" id="GO:0015267">
    <property type="term" value="F:channel activity"/>
    <property type="evidence" value="ECO:0007669"/>
    <property type="project" value="InterPro"/>
</dbReference>
<feature type="transmembrane region" description="Helical" evidence="6">
    <location>
        <begin position="93"/>
        <end position="113"/>
    </location>
</feature>